<protein>
    <recommendedName>
        <fullName evidence="18">Piezo non-specific cation channel R-Ras-binding domain-containing protein</fullName>
    </recommendedName>
</protein>
<evidence type="ECO:0000313" key="16">
    <source>
        <dbReference type="EnsemblMetazoa" id="OVOC377.1"/>
    </source>
</evidence>
<feature type="transmembrane region" description="Helical" evidence="10">
    <location>
        <begin position="202"/>
        <end position="221"/>
    </location>
</feature>
<evidence type="ECO:0000256" key="10">
    <source>
        <dbReference type="SAM" id="Phobius"/>
    </source>
</evidence>
<feature type="transmembrane region" description="Helical" evidence="10">
    <location>
        <begin position="37"/>
        <end position="56"/>
    </location>
</feature>
<keyword evidence="17" id="KW-1185">Reference proteome</keyword>
<feature type="transmembrane region" description="Helical" evidence="10">
    <location>
        <begin position="169"/>
        <end position="195"/>
    </location>
</feature>
<name>A0A8R1TRS9_ONCVO</name>
<dbReference type="GO" id="GO:0050982">
    <property type="term" value="P:detection of mechanical stimulus"/>
    <property type="evidence" value="ECO:0007669"/>
    <property type="project" value="TreeGrafter"/>
</dbReference>
<evidence type="ECO:0000256" key="8">
    <source>
        <dbReference type="ARBA" id="ARBA00023136"/>
    </source>
</evidence>
<evidence type="ECO:0000256" key="3">
    <source>
        <dbReference type="ARBA" id="ARBA00022448"/>
    </source>
</evidence>
<feature type="transmembrane region" description="Helical" evidence="10">
    <location>
        <begin position="14"/>
        <end position="30"/>
    </location>
</feature>
<feature type="domain" description="Piezo THU9 and anchor" evidence="15">
    <location>
        <begin position="1195"/>
        <end position="1289"/>
    </location>
</feature>
<evidence type="ECO:0000256" key="4">
    <source>
        <dbReference type="ARBA" id="ARBA00022475"/>
    </source>
</evidence>
<dbReference type="EMBL" id="CMVM020000020">
    <property type="status" value="NOT_ANNOTATED_CDS"/>
    <property type="molecule type" value="Genomic_DNA"/>
</dbReference>
<dbReference type="PANTHER" id="PTHR13167:SF25">
    <property type="entry name" value="PIEZO-TYPE MECHANOSENSITIVE ION CHANNEL COMPONENT"/>
    <property type="match status" value="1"/>
</dbReference>
<feature type="transmembrane region" description="Helical" evidence="10">
    <location>
        <begin position="496"/>
        <end position="514"/>
    </location>
</feature>
<evidence type="ECO:0008006" key="18">
    <source>
        <dbReference type="Google" id="ProtNLM"/>
    </source>
</evidence>
<keyword evidence="6 10" id="KW-1133">Transmembrane helix</keyword>
<feature type="transmembrane region" description="Helical" evidence="10">
    <location>
        <begin position="332"/>
        <end position="353"/>
    </location>
</feature>
<dbReference type="Pfam" id="PF24874">
    <property type="entry name" value="Piezo_THU9_anchor"/>
    <property type="match status" value="1"/>
</dbReference>
<evidence type="ECO:0000259" key="12">
    <source>
        <dbReference type="Pfam" id="PF15917"/>
    </source>
</evidence>
<evidence type="ECO:0000256" key="6">
    <source>
        <dbReference type="ARBA" id="ARBA00022989"/>
    </source>
</evidence>
<dbReference type="OMA" id="ENIPNCE"/>
<dbReference type="Pfam" id="PF24871">
    <property type="entry name" value="Piezo_TM1-24"/>
    <property type="match status" value="1"/>
</dbReference>
<evidence type="ECO:0000256" key="1">
    <source>
        <dbReference type="ARBA" id="ARBA00004651"/>
    </source>
</evidence>
<feature type="domain" description="Piezo non-specific cation channel cap" evidence="11">
    <location>
        <begin position="1342"/>
        <end position="1596"/>
    </location>
</feature>
<comment type="subcellular location">
    <subcellularLocation>
        <location evidence="1">Cell membrane</location>
        <topology evidence="1">Multi-pass membrane protein</topology>
    </subcellularLocation>
</comment>
<accession>A0A8R1TRS9</accession>
<dbReference type="GO" id="GO:0005886">
    <property type="term" value="C:plasma membrane"/>
    <property type="evidence" value="ECO:0007669"/>
    <property type="project" value="UniProtKB-SubCell"/>
</dbReference>
<keyword evidence="4" id="KW-1003">Cell membrane</keyword>
<dbReference type="GO" id="GO:0042391">
    <property type="term" value="P:regulation of membrane potential"/>
    <property type="evidence" value="ECO:0007669"/>
    <property type="project" value="TreeGrafter"/>
</dbReference>
<dbReference type="Pfam" id="PF23188">
    <property type="entry name" value="THU_Piezo1"/>
    <property type="match status" value="1"/>
</dbReference>
<evidence type="ECO:0000313" key="17">
    <source>
        <dbReference type="Proteomes" id="UP000024404"/>
    </source>
</evidence>
<dbReference type="Proteomes" id="UP000024404">
    <property type="component" value="Unassembled WGS sequence"/>
</dbReference>
<comment type="similarity">
    <text evidence="2">Belongs to the PIEZO (TC 1.A.75) family.</text>
</comment>
<feature type="transmembrane region" description="Helical" evidence="10">
    <location>
        <begin position="592"/>
        <end position="610"/>
    </location>
</feature>
<dbReference type="InterPro" id="IPR056768">
    <property type="entry name" value="THU_Piezo"/>
</dbReference>
<evidence type="ECO:0000256" key="2">
    <source>
        <dbReference type="ARBA" id="ARBA00007821"/>
    </source>
</evidence>
<organism evidence="16 17">
    <name type="scientific">Onchocerca volvulus</name>
    <dbReference type="NCBI Taxonomy" id="6282"/>
    <lineage>
        <taxon>Eukaryota</taxon>
        <taxon>Metazoa</taxon>
        <taxon>Ecdysozoa</taxon>
        <taxon>Nematoda</taxon>
        <taxon>Chromadorea</taxon>
        <taxon>Rhabditida</taxon>
        <taxon>Spirurina</taxon>
        <taxon>Spiruromorpha</taxon>
        <taxon>Filarioidea</taxon>
        <taxon>Onchocercidae</taxon>
        <taxon>Onchocerca</taxon>
    </lineage>
</organism>
<dbReference type="InterPro" id="IPR031805">
    <property type="entry name" value="Piezo_TM25-28"/>
</dbReference>
<feature type="transmembrane region" description="Helical" evidence="10">
    <location>
        <begin position="962"/>
        <end position="990"/>
    </location>
</feature>
<dbReference type="InterPro" id="IPR031334">
    <property type="entry name" value="Piezo_cap_dom"/>
</dbReference>
<evidence type="ECO:0000259" key="14">
    <source>
        <dbReference type="Pfam" id="PF24871"/>
    </source>
</evidence>
<dbReference type="InterPro" id="IPR056770">
    <property type="entry name" value="Piezo_THU9_anchor"/>
</dbReference>
<sequence length="1604" mass="186851">MDRCEVLDYRREGLNLRLTGLVLLAFTAISQQSYFHLLLFIISLCLNATFVFRRIFTPATGVINLAIACLALHLFVLLLAQITYIQRNLNITFKRIFGLPYFFCPSDVYSACEEPSWNVYVGVATELCLASLLFWIKRISFFSTEYYTSEVQIESIGIKQMYLLTPISIIFWALLFPSWLNFIWILVSWFLFSLIGERHHRLLRAPFILTFASILLLFQYISGLTNFQGIMLEKLGLHSGVGSAAFYPLLIKVLLCIPFYMIRYFDGRHSKTFSTFENIATPRIVDVSMTSMFITTTSLESFLRIPGILYVCLYYIYILIHGDWLALSNNEWLSPAVQVLVSALWLPFCFILGTAVDILWRPTCVFARILATSYDILIAISLCCFASYYLSIAGIVLLTWPSVILLLIISMRSAFSTERSKWLIEMQRSDAEEDAVSLLKFLSKNWVYKFGVEVCSVLGIVLACYHHDIFGIYFLIAISFLRVCRRWLQKLMWSSYTNLTSIILVLEYLSTLGLPDQRANISNVSTFTTASFPTFIADYILLLLILKQKDVFNREKEHLENDNTPLSESDFSQPIPALYNDFISMKGISNGAVSNFGYIVAVFLFMWKGFSLYTCNSFKSILAYWNCLDVFCKFGFALPCCLERVFGLYCVPNGCSGHYKRTCLIYDVICFVVLIYQMRVFNSWYFQFVIMDYRADRILGSRGGELLLELREREALKNHRRLQDNVKWLRMMVEEEDKYAPISIGSPPQSHEEIKRSGYYHQVSERFFPLRNADINFEQEQVFSLFSREFKESVLENSDTTTMVEKTVEVLDSVRVTAMHIFQLLNNPEWLYQISKGDAFVAHVLDKDKKRIKAILKDRLRIADTEDKLRELRRELILREDFQSVAYSELLWNEALNEYHAIHPAFKFLYCFSHSIIAQSELICFILMLIVHLSKSSLITFPLPLMVFFWGVLAIPRPSKSFWLVAAFYIQFIIAFRLLFCNELVLTLIYSEKEISNNNPFSVQRLLAIDPNINGSFWDIALLAMVFFHRYKLLRLGMYRVDFQVRERHLSWSDDLVQEESDEKMLDESTSCEKFCEALLMKKIPSSMDWYPWMVGCDVLCLILISFFYSILGHGGSGNMLLDVQVSRLPKWFAIYDNMEFNFDISNQKRLFIDECMAYAKWLSICDKSRYIGEWFWNFSANHIENVRFFKYFEGFNGYLNIPFLFELRTAMDWTFTSTALTMADFTRMENYYNEIEAQHCWILFDHWLNNYFPTRKGRPTPTSGKFFKGVLSIIVLIIIILAPILLFAFLNSFGTRAPPKSIHFVASIEGYPALYSTETVFNDETMSHLSKHNMQTLINELTNLEESDIKRNALSFISDYTYKDIFLINLTLHSLRNWDISLPGKKQLINELHSSKTMRMVFEMSLLRTVDSKQRSHNFILATVLTSMQSKIFLDLINGNVTTARMSFPFAQFLLAPPNDYLLPVNVINLALKRIHSVSTWQYHGDYWSVTWDQKFVIFVDRVIPSWITIIVGSGGMIAMYIAVILVVGRFVREIVRTPIHKAVIENIPNCENLLRLFHDIYVVREKRKFYLESRLYGKLVFLMRSPETLIRWCRYRVKIKNE</sequence>
<feature type="transmembrane region" description="Helical" evidence="10">
    <location>
        <begin position="1508"/>
        <end position="1533"/>
    </location>
</feature>
<feature type="domain" description="Piezo transmembrane helical unit" evidence="13">
    <location>
        <begin position="918"/>
        <end position="1039"/>
    </location>
</feature>
<feature type="transmembrane region" description="Helical" evidence="10">
    <location>
        <begin position="663"/>
        <end position="686"/>
    </location>
</feature>
<dbReference type="InterPro" id="IPR056769">
    <property type="entry name" value="Piezo_TM1-24"/>
</dbReference>
<keyword evidence="5 10" id="KW-0812">Transmembrane</keyword>
<evidence type="ECO:0000259" key="11">
    <source>
        <dbReference type="Pfam" id="PF12166"/>
    </source>
</evidence>
<dbReference type="GO" id="GO:0071260">
    <property type="term" value="P:cellular response to mechanical stimulus"/>
    <property type="evidence" value="ECO:0007669"/>
    <property type="project" value="TreeGrafter"/>
</dbReference>
<feature type="transmembrane region" description="Helical" evidence="10">
    <location>
        <begin position="938"/>
        <end position="956"/>
    </location>
</feature>
<dbReference type="GO" id="GO:0005261">
    <property type="term" value="F:monoatomic cation channel activity"/>
    <property type="evidence" value="ECO:0007669"/>
    <property type="project" value="TreeGrafter"/>
</dbReference>
<dbReference type="Pfam" id="PF15917">
    <property type="entry name" value="Piezo_TM25-28"/>
    <property type="match status" value="1"/>
</dbReference>
<evidence type="ECO:0000259" key="15">
    <source>
        <dbReference type="Pfam" id="PF24874"/>
    </source>
</evidence>
<feature type="domain" description="Piezo TM25-28" evidence="12">
    <location>
        <begin position="660"/>
        <end position="718"/>
    </location>
</feature>
<evidence type="ECO:0000256" key="7">
    <source>
        <dbReference type="ARBA" id="ARBA00023065"/>
    </source>
</evidence>
<keyword evidence="9" id="KW-0407">Ion channel</keyword>
<feature type="transmembrane region" description="Helical" evidence="10">
    <location>
        <begin position="365"/>
        <end position="389"/>
    </location>
</feature>
<dbReference type="InterPro" id="IPR027272">
    <property type="entry name" value="Piezo"/>
</dbReference>
<feature type="transmembrane region" description="Helical" evidence="10">
    <location>
        <begin position="526"/>
        <end position="546"/>
    </location>
</feature>
<keyword evidence="8 10" id="KW-0472">Membrane</keyword>
<keyword evidence="3" id="KW-0813">Transport</keyword>
<dbReference type="PANTHER" id="PTHR13167">
    <property type="entry name" value="PIEZO-TYPE MECHANOSENSITIVE ION CHANNEL COMPONENT"/>
    <property type="match status" value="1"/>
</dbReference>
<proteinExistence type="inferred from homology"/>
<dbReference type="Pfam" id="PF12166">
    <property type="entry name" value="Piezo_cap"/>
    <property type="match status" value="1"/>
</dbReference>
<keyword evidence="7" id="KW-0406">Ion transport</keyword>
<feature type="domain" description="Piezo TM1-24" evidence="14">
    <location>
        <begin position="153"/>
        <end position="262"/>
    </location>
</feature>
<feature type="transmembrane region" description="Helical" evidence="10">
    <location>
        <begin position="62"/>
        <end position="85"/>
    </location>
</feature>
<feature type="transmembrane region" description="Helical" evidence="10">
    <location>
        <begin position="912"/>
        <end position="931"/>
    </location>
</feature>
<dbReference type="AlphaFoldDB" id="A0A8R1TRS9"/>
<feature type="transmembrane region" description="Helical" evidence="10">
    <location>
        <begin position="241"/>
        <end position="262"/>
    </location>
</feature>
<dbReference type="GO" id="GO:0008381">
    <property type="term" value="F:mechanosensitive monoatomic ion channel activity"/>
    <property type="evidence" value="ECO:0007669"/>
    <property type="project" value="InterPro"/>
</dbReference>
<evidence type="ECO:0000256" key="9">
    <source>
        <dbReference type="ARBA" id="ARBA00023303"/>
    </source>
</evidence>
<feature type="transmembrane region" description="Helical" evidence="10">
    <location>
        <begin position="302"/>
        <end position="320"/>
    </location>
</feature>
<evidence type="ECO:0000259" key="13">
    <source>
        <dbReference type="Pfam" id="PF23188"/>
    </source>
</evidence>
<feature type="transmembrane region" description="Helical" evidence="10">
    <location>
        <begin position="1267"/>
        <end position="1291"/>
    </location>
</feature>
<dbReference type="EnsemblMetazoa" id="OVOC377.1">
    <property type="protein sequence ID" value="OVOC377.1"/>
    <property type="gene ID" value="WBGene00237186"/>
</dbReference>
<evidence type="ECO:0000256" key="5">
    <source>
        <dbReference type="ARBA" id="ARBA00022692"/>
    </source>
</evidence>
<feature type="transmembrane region" description="Helical" evidence="10">
    <location>
        <begin position="1090"/>
        <end position="1112"/>
    </location>
</feature>
<reference evidence="17" key="1">
    <citation type="submission" date="2013-10" db="EMBL/GenBank/DDBJ databases">
        <title>Genome sequencing of Onchocerca volvulus.</title>
        <authorList>
            <person name="Cotton J."/>
            <person name="Tsai J."/>
            <person name="Stanley E."/>
            <person name="Tracey A."/>
            <person name="Holroyd N."/>
            <person name="Lustigman S."/>
            <person name="Berriman M."/>
        </authorList>
    </citation>
    <scope>NUCLEOTIDE SEQUENCE</scope>
</reference>
<reference evidence="16" key="2">
    <citation type="submission" date="2022-06" db="UniProtKB">
        <authorList>
            <consortium name="EnsemblMetazoa"/>
        </authorList>
    </citation>
    <scope>IDENTIFICATION</scope>
</reference>